<feature type="compositionally biased region" description="Basic and acidic residues" evidence="2">
    <location>
        <begin position="62"/>
        <end position="83"/>
    </location>
</feature>
<dbReference type="InterPro" id="IPR037150">
    <property type="entry name" value="H-NS_C_dom_sf"/>
</dbReference>
<evidence type="ECO:0000256" key="1">
    <source>
        <dbReference type="SAM" id="Coils"/>
    </source>
</evidence>
<gene>
    <name evidence="3" type="primary">hvrA</name>
    <name evidence="3" type="ORF">ROSMUCSMR3_02939</name>
</gene>
<keyword evidence="1" id="KW-0175">Coiled coil</keyword>
<reference evidence="3 4" key="1">
    <citation type="submission" date="2017-03" db="EMBL/GenBank/DDBJ databases">
        <title>Genome Sequence of Roseovarius mucosus strain SMR3 Isolated from a culture of the Diatom Skeletonema marinoi.</title>
        <authorList>
            <person name="Topel M."/>
            <person name="Pinder M."/>
            <person name="Johansson O.N."/>
            <person name="Kourtchenko O."/>
            <person name="Godhe A."/>
            <person name="Clarke A.K."/>
        </authorList>
    </citation>
    <scope>NUCLEOTIDE SEQUENCE [LARGE SCALE GENOMIC DNA]</scope>
    <source>
        <strain evidence="3 4">SMR3</strain>
    </source>
</reference>
<sequence length="121" mass="13776">MGIENISLEGLEIAELQELRDMVTDRIDEIKKENKKRLMEIMEAEAAKLGIPISEILSSGSKSKEPRKTVKAKYRNEHGKEWSGRGPNAPAWVLEHLGVEKIDRQDPEQAKKLEELLVDKD</sequence>
<keyword evidence="4" id="KW-1185">Reference proteome</keyword>
<dbReference type="RefSeq" id="WP_081507771.1">
    <property type="nucleotide sequence ID" value="NZ_CP020474.1"/>
</dbReference>
<evidence type="ECO:0000313" key="3">
    <source>
        <dbReference type="EMBL" id="ARE84405.1"/>
    </source>
</evidence>
<accession>A0A1V0RRY7</accession>
<protein>
    <submittedName>
        <fullName evidence="3">Trans-acting regulatory protein HvrA</fullName>
    </submittedName>
</protein>
<dbReference type="Proteomes" id="UP000192273">
    <property type="component" value="Chromosome"/>
</dbReference>
<dbReference type="GO" id="GO:0003677">
    <property type="term" value="F:DNA binding"/>
    <property type="evidence" value="ECO:0007669"/>
    <property type="project" value="InterPro"/>
</dbReference>
<dbReference type="OrthoDB" id="5297879at2"/>
<name>A0A1V0RRY7_9RHOB</name>
<dbReference type="KEGG" id="rmm:ROSMUCSMR3_02939"/>
<organism evidence="3 4">
    <name type="scientific">Roseovarius mucosus</name>
    <dbReference type="NCBI Taxonomy" id="215743"/>
    <lineage>
        <taxon>Bacteria</taxon>
        <taxon>Pseudomonadati</taxon>
        <taxon>Pseudomonadota</taxon>
        <taxon>Alphaproteobacteria</taxon>
        <taxon>Rhodobacterales</taxon>
        <taxon>Roseobacteraceae</taxon>
        <taxon>Roseovarius</taxon>
    </lineage>
</organism>
<proteinExistence type="predicted"/>
<dbReference type="EMBL" id="CP020474">
    <property type="protein sequence ID" value="ARE84405.1"/>
    <property type="molecule type" value="Genomic_DNA"/>
</dbReference>
<evidence type="ECO:0000313" key="4">
    <source>
        <dbReference type="Proteomes" id="UP000192273"/>
    </source>
</evidence>
<evidence type="ECO:0000256" key="2">
    <source>
        <dbReference type="SAM" id="MobiDB-lite"/>
    </source>
</evidence>
<dbReference type="AlphaFoldDB" id="A0A1V0RRY7"/>
<feature type="coiled-coil region" evidence="1">
    <location>
        <begin position="13"/>
        <end position="47"/>
    </location>
</feature>
<feature type="region of interest" description="Disordered" evidence="2">
    <location>
        <begin position="59"/>
        <end position="87"/>
    </location>
</feature>
<dbReference type="Gene3D" id="4.10.430.10">
    <property type="entry name" value="Histone-like protein H-NS, C-terminal domain"/>
    <property type="match status" value="1"/>
</dbReference>